<dbReference type="EMBL" id="MSPP01000001">
    <property type="protein sequence ID" value="OUD10772.1"/>
    <property type="molecule type" value="Genomic_DNA"/>
</dbReference>
<comment type="similarity">
    <text evidence="5">Belongs to the protein N5-glutamine methyltransferase family. PrmC subfamily.</text>
</comment>
<comment type="catalytic activity">
    <reaction evidence="4 5">
        <text>L-glutaminyl-[peptide chain release factor] + S-adenosyl-L-methionine = N(5)-methyl-L-glutaminyl-[peptide chain release factor] + S-adenosyl-L-homocysteine + H(+)</text>
        <dbReference type="Rhea" id="RHEA:42896"/>
        <dbReference type="Rhea" id="RHEA-COMP:10271"/>
        <dbReference type="Rhea" id="RHEA-COMP:10272"/>
        <dbReference type="ChEBI" id="CHEBI:15378"/>
        <dbReference type="ChEBI" id="CHEBI:30011"/>
        <dbReference type="ChEBI" id="CHEBI:57856"/>
        <dbReference type="ChEBI" id="CHEBI:59789"/>
        <dbReference type="ChEBI" id="CHEBI:61891"/>
        <dbReference type="EC" id="2.1.1.297"/>
    </reaction>
</comment>
<keyword evidence="2 5" id="KW-0808">Transferase</keyword>
<dbReference type="GO" id="GO:0102559">
    <property type="term" value="F:peptide chain release factor N(5)-glutamine methyltransferase activity"/>
    <property type="evidence" value="ECO:0007669"/>
    <property type="project" value="UniProtKB-EC"/>
</dbReference>
<dbReference type="GO" id="GO:0032259">
    <property type="term" value="P:methylation"/>
    <property type="evidence" value="ECO:0007669"/>
    <property type="project" value="UniProtKB-KW"/>
</dbReference>
<dbReference type="NCBIfam" id="TIGR00536">
    <property type="entry name" value="hemK_fam"/>
    <property type="match status" value="1"/>
</dbReference>
<evidence type="ECO:0000256" key="5">
    <source>
        <dbReference type="HAMAP-Rule" id="MF_02126"/>
    </source>
</evidence>
<dbReference type="InterPro" id="IPR050320">
    <property type="entry name" value="N5-glutamine_MTase"/>
</dbReference>
<feature type="domain" description="Methyltransferase small" evidence="6">
    <location>
        <begin position="98"/>
        <end position="190"/>
    </location>
</feature>
<gene>
    <name evidence="5" type="primary">prmC</name>
    <name evidence="8" type="ORF">BVC71_04625</name>
</gene>
<dbReference type="InterPro" id="IPR029063">
    <property type="entry name" value="SAM-dependent_MTases_sf"/>
</dbReference>
<dbReference type="InterPro" id="IPR002052">
    <property type="entry name" value="DNA_methylase_N6_adenine_CS"/>
</dbReference>
<keyword evidence="3 5" id="KW-0949">S-adenosyl-L-methionine</keyword>
<dbReference type="HAMAP" id="MF_02126">
    <property type="entry name" value="RF_methyltr_PrmC"/>
    <property type="match status" value="1"/>
</dbReference>
<feature type="binding site" evidence="5">
    <location>
        <begin position="117"/>
        <end position="121"/>
    </location>
    <ligand>
        <name>S-adenosyl-L-methionine</name>
        <dbReference type="ChEBI" id="CHEBI:59789"/>
    </ligand>
</feature>
<dbReference type="NCBIfam" id="TIGR03534">
    <property type="entry name" value="RF_mod_PrmC"/>
    <property type="match status" value="1"/>
</dbReference>
<evidence type="ECO:0000256" key="4">
    <source>
        <dbReference type="ARBA" id="ARBA00048391"/>
    </source>
</evidence>
<dbReference type="GO" id="GO:0003676">
    <property type="term" value="F:nucleic acid binding"/>
    <property type="evidence" value="ECO:0007669"/>
    <property type="project" value="InterPro"/>
</dbReference>
<dbReference type="RefSeq" id="WP_086450418.1">
    <property type="nucleotide sequence ID" value="NZ_MSPP01000001.1"/>
</dbReference>
<comment type="caution">
    <text evidence="8">The sequence shown here is derived from an EMBL/GenBank/DDBJ whole genome shotgun (WGS) entry which is preliminary data.</text>
</comment>
<dbReference type="PANTHER" id="PTHR18895">
    <property type="entry name" value="HEMK METHYLTRANSFERASE"/>
    <property type="match status" value="1"/>
</dbReference>
<evidence type="ECO:0000313" key="8">
    <source>
        <dbReference type="EMBL" id="OUD10772.1"/>
    </source>
</evidence>
<evidence type="ECO:0000256" key="1">
    <source>
        <dbReference type="ARBA" id="ARBA00022603"/>
    </source>
</evidence>
<keyword evidence="9" id="KW-1185">Reference proteome</keyword>
<sequence length="278" mass="29802">MTTGSVLLAKGVRQLTDAGVPNAPRDARRLLAHATGVDAGRLTLILPEEVTEAAEARFAAVLQRRAAREPVSHILGYREFYGRKFKVNRHVLDPRPETEILIEVALQQPYGGVIDLGTGSGCILLTLLAETEGAQGIGIDLSEDACLIAEQNAIALGLEHRAAVLRSSWFDGLQGQVDLIVSNPPYIAPVEMSDLSPEVHDFEPHMALTDGVDGLSAYREIVARAPDYLVAEGRIIFEIGPTQGAPVSQLLTAAGFGQVQVIQDLDGRDRVVCAVKPS</sequence>
<feature type="binding site" evidence="5">
    <location>
        <position position="169"/>
    </location>
    <ligand>
        <name>S-adenosyl-L-methionine</name>
        <dbReference type="ChEBI" id="CHEBI:59789"/>
    </ligand>
</feature>
<dbReference type="InterPro" id="IPR007848">
    <property type="entry name" value="Small_mtfrase_dom"/>
</dbReference>
<dbReference type="OrthoDB" id="9800643at2"/>
<feature type="domain" description="Release factor glutamine methyltransferase N-terminal" evidence="7">
    <location>
        <begin position="7"/>
        <end position="76"/>
    </location>
</feature>
<dbReference type="AlphaFoldDB" id="A0A251X2D9"/>
<dbReference type="SUPFAM" id="SSF53335">
    <property type="entry name" value="S-adenosyl-L-methionine-dependent methyltransferases"/>
    <property type="match status" value="1"/>
</dbReference>
<evidence type="ECO:0000259" key="7">
    <source>
        <dbReference type="Pfam" id="PF17827"/>
    </source>
</evidence>
<dbReference type="Gene3D" id="1.10.8.10">
    <property type="entry name" value="DNA helicase RuvA subunit, C-terminal domain"/>
    <property type="match status" value="1"/>
</dbReference>
<evidence type="ECO:0000259" key="6">
    <source>
        <dbReference type="Pfam" id="PF05175"/>
    </source>
</evidence>
<organism evidence="8 9">
    <name type="scientific">Marivivens niveibacter</name>
    <dbReference type="NCBI Taxonomy" id="1930667"/>
    <lineage>
        <taxon>Bacteria</taxon>
        <taxon>Pseudomonadati</taxon>
        <taxon>Pseudomonadota</taxon>
        <taxon>Alphaproteobacteria</taxon>
        <taxon>Rhodobacterales</taxon>
        <taxon>Paracoccaceae</taxon>
        <taxon>Marivivens group</taxon>
        <taxon>Marivivens</taxon>
    </lineage>
</organism>
<dbReference type="PANTHER" id="PTHR18895:SF74">
    <property type="entry name" value="MTRF1L RELEASE FACTOR GLUTAMINE METHYLTRANSFERASE"/>
    <property type="match status" value="1"/>
</dbReference>
<dbReference type="InterPro" id="IPR004556">
    <property type="entry name" value="HemK-like"/>
</dbReference>
<name>A0A251X2D9_9RHOB</name>
<proteinExistence type="inferred from homology"/>
<dbReference type="Proteomes" id="UP000194664">
    <property type="component" value="Unassembled WGS sequence"/>
</dbReference>
<evidence type="ECO:0000313" key="9">
    <source>
        <dbReference type="Proteomes" id="UP000194664"/>
    </source>
</evidence>
<evidence type="ECO:0000256" key="3">
    <source>
        <dbReference type="ARBA" id="ARBA00022691"/>
    </source>
</evidence>
<feature type="binding site" evidence="5">
    <location>
        <position position="183"/>
    </location>
    <ligand>
        <name>S-adenosyl-L-methionine</name>
        <dbReference type="ChEBI" id="CHEBI:59789"/>
    </ligand>
</feature>
<reference evidence="8 9" key="1">
    <citation type="submission" date="2016-12" db="EMBL/GenBank/DDBJ databases">
        <title>The draft genome sequence of HSLHS2.</title>
        <authorList>
            <person name="Hu D."/>
            <person name="Wang L."/>
            <person name="Shao Z."/>
        </authorList>
    </citation>
    <scope>NUCLEOTIDE SEQUENCE [LARGE SCALE GENOMIC DNA]</scope>
    <source>
        <strain evidence="8">MCCC 1A06712</strain>
    </source>
</reference>
<dbReference type="Pfam" id="PF17827">
    <property type="entry name" value="PrmC_N"/>
    <property type="match status" value="1"/>
</dbReference>
<dbReference type="PROSITE" id="PS00092">
    <property type="entry name" value="N6_MTASE"/>
    <property type="match status" value="1"/>
</dbReference>
<feature type="binding site" evidence="5">
    <location>
        <position position="140"/>
    </location>
    <ligand>
        <name>S-adenosyl-L-methionine</name>
        <dbReference type="ChEBI" id="CHEBI:59789"/>
    </ligand>
</feature>
<protein>
    <recommendedName>
        <fullName evidence="5">Release factor glutamine methyltransferase</fullName>
        <shortName evidence="5">RF MTase</shortName>
        <ecNumber evidence="5">2.1.1.297</ecNumber>
    </recommendedName>
    <alternativeName>
        <fullName evidence="5">N5-glutamine methyltransferase PrmC</fullName>
    </alternativeName>
    <alternativeName>
        <fullName evidence="5">Protein-(glutamine-N5) MTase PrmC</fullName>
    </alternativeName>
    <alternativeName>
        <fullName evidence="5">Protein-glutamine N-methyltransferase PrmC</fullName>
    </alternativeName>
</protein>
<keyword evidence="1 5" id="KW-0489">Methyltransferase</keyword>
<accession>A0A251X2D9</accession>
<comment type="function">
    <text evidence="5">Methylates the class 1 translation termination release factors RF1/PrfA and RF2/PrfB on the glutamine residue of the universally conserved GGQ motif.</text>
</comment>
<dbReference type="Pfam" id="PF05175">
    <property type="entry name" value="MTS"/>
    <property type="match status" value="1"/>
</dbReference>
<dbReference type="Gene3D" id="3.40.50.150">
    <property type="entry name" value="Vaccinia Virus protein VP39"/>
    <property type="match status" value="1"/>
</dbReference>
<dbReference type="InterPro" id="IPR040758">
    <property type="entry name" value="PrmC_N"/>
</dbReference>
<evidence type="ECO:0000256" key="2">
    <source>
        <dbReference type="ARBA" id="ARBA00022679"/>
    </source>
</evidence>
<dbReference type="InterPro" id="IPR019874">
    <property type="entry name" value="RF_methyltr_PrmC"/>
</dbReference>
<dbReference type="EC" id="2.1.1.297" evidence="5"/>
<dbReference type="CDD" id="cd02440">
    <property type="entry name" value="AdoMet_MTases"/>
    <property type="match status" value="1"/>
</dbReference>
<feature type="binding site" evidence="5">
    <location>
        <begin position="183"/>
        <end position="186"/>
    </location>
    <ligand>
        <name>substrate</name>
    </ligand>
</feature>